<evidence type="ECO:0000256" key="5">
    <source>
        <dbReference type="ARBA" id="ARBA00023163"/>
    </source>
</evidence>
<dbReference type="AlphaFoldDB" id="A0A2G8LCM3"/>
<dbReference type="OrthoDB" id="360521at2759"/>
<keyword evidence="3" id="KW-0677">Repeat</keyword>
<organism evidence="9 10">
    <name type="scientific">Stichopus japonicus</name>
    <name type="common">Sea cucumber</name>
    <dbReference type="NCBI Taxonomy" id="307972"/>
    <lineage>
        <taxon>Eukaryota</taxon>
        <taxon>Metazoa</taxon>
        <taxon>Echinodermata</taxon>
        <taxon>Eleutherozoa</taxon>
        <taxon>Echinozoa</taxon>
        <taxon>Holothuroidea</taxon>
        <taxon>Aspidochirotacea</taxon>
        <taxon>Aspidochirotida</taxon>
        <taxon>Stichopodidae</taxon>
        <taxon>Apostichopus</taxon>
    </lineage>
</organism>
<evidence type="ECO:0000256" key="3">
    <source>
        <dbReference type="ARBA" id="ARBA00022737"/>
    </source>
</evidence>
<evidence type="ECO:0000313" key="10">
    <source>
        <dbReference type="Proteomes" id="UP000230750"/>
    </source>
</evidence>
<dbReference type="Gene3D" id="6.10.140.1200">
    <property type="match status" value="1"/>
</dbReference>
<dbReference type="GO" id="GO:0006289">
    <property type="term" value="P:nucleotide-excision repair"/>
    <property type="evidence" value="ECO:0007669"/>
    <property type="project" value="InterPro"/>
</dbReference>
<keyword evidence="5" id="KW-0804">Transcription</keyword>
<dbReference type="PROSITE" id="PS50858">
    <property type="entry name" value="BSD"/>
    <property type="match status" value="2"/>
</dbReference>
<dbReference type="GO" id="GO:0006351">
    <property type="term" value="P:DNA-templated transcription"/>
    <property type="evidence" value="ECO:0007669"/>
    <property type="project" value="InterPro"/>
</dbReference>
<evidence type="ECO:0000256" key="4">
    <source>
        <dbReference type="ARBA" id="ARBA00023015"/>
    </source>
</evidence>
<dbReference type="SUPFAM" id="SSF50729">
    <property type="entry name" value="PH domain-like"/>
    <property type="match status" value="1"/>
</dbReference>
<feature type="region of interest" description="Disordered" evidence="7">
    <location>
        <begin position="329"/>
        <end position="360"/>
    </location>
</feature>
<dbReference type="InterPro" id="IPR035925">
    <property type="entry name" value="BSD_dom_sf"/>
</dbReference>
<dbReference type="SUPFAM" id="SSF140383">
    <property type="entry name" value="BSD domain-like"/>
    <property type="match status" value="2"/>
</dbReference>
<dbReference type="CDD" id="cd13229">
    <property type="entry name" value="PH_TFIIH"/>
    <property type="match status" value="1"/>
</dbReference>
<feature type="domain" description="BSD" evidence="8">
    <location>
        <begin position="102"/>
        <end position="146"/>
    </location>
</feature>
<dbReference type="InterPro" id="IPR011993">
    <property type="entry name" value="PH-like_dom_sf"/>
</dbReference>
<gene>
    <name evidence="9" type="ORF">BSL78_05089</name>
</gene>
<keyword evidence="4" id="KW-0805">Transcription regulation</keyword>
<dbReference type="FunFam" id="2.30.29.30:FF:000479">
    <property type="entry name" value="General transcription factor IIH subunit"/>
    <property type="match status" value="1"/>
</dbReference>
<dbReference type="InterPro" id="IPR013876">
    <property type="entry name" value="TFIIH_BTF_p62_N"/>
</dbReference>
<dbReference type="EMBL" id="MRZV01000126">
    <property type="protein sequence ID" value="PIK58001.1"/>
    <property type="molecule type" value="Genomic_DNA"/>
</dbReference>
<dbReference type="InterPro" id="IPR005607">
    <property type="entry name" value="BSD_dom"/>
</dbReference>
<evidence type="ECO:0000313" key="9">
    <source>
        <dbReference type="EMBL" id="PIK58001.1"/>
    </source>
</evidence>
<keyword evidence="6" id="KW-0539">Nucleus</keyword>
<proteinExistence type="inferred from homology"/>
<dbReference type="GO" id="GO:0000439">
    <property type="term" value="C:transcription factor TFIIH core complex"/>
    <property type="evidence" value="ECO:0007669"/>
    <property type="project" value="InterPro"/>
</dbReference>
<dbReference type="Proteomes" id="UP000230750">
    <property type="component" value="Unassembled WGS sequence"/>
</dbReference>
<evidence type="ECO:0000256" key="2">
    <source>
        <dbReference type="ARBA" id="ARBA00009448"/>
    </source>
</evidence>
<dbReference type="InterPro" id="IPR027079">
    <property type="entry name" value="Tfb1/GTF2H1"/>
</dbReference>
<feature type="compositionally biased region" description="Low complexity" evidence="7">
    <location>
        <begin position="338"/>
        <end position="357"/>
    </location>
</feature>
<comment type="subcellular location">
    <subcellularLocation>
        <location evidence="1">Nucleus</location>
    </subcellularLocation>
</comment>
<evidence type="ECO:0000259" key="8">
    <source>
        <dbReference type="PROSITE" id="PS50858"/>
    </source>
</evidence>
<dbReference type="Gene3D" id="2.30.29.30">
    <property type="entry name" value="Pleckstrin-homology domain (PH domain)/Phosphotyrosine-binding domain (PTB)"/>
    <property type="match status" value="1"/>
</dbReference>
<keyword evidence="10" id="KW-1185">Reference proteome</keyword>
<feature type="domain" description="BSD" evidence="8">
    <location>
        <begin position="183"/>
        <end position="235"/>
    </location>
</feature>
<comment type="similarity">
    <text evidence="2">Belongs to the TFB1 family.</text>
</comment>
<dbReference type="SMART" id="SM00751">
    <property type="entry name" value="BSD"/>
    <property type="match status" value="2"/>
</dbReference>
<evidence type="ECO:0000256" key="7">
    <source>
        <dbReference type="SAM" id="MobiDB-lite"/>
    </source>
</evidence>
<evidence type="ECO:0000256" key="6">
    <source>
        <dbReference type="ARBA" id="ARBA00023242"/>
    </source>
</evidence>
<name>A0A2G8LCM3_STIJA</name>
<protein>
    <submittedName>
        <fullName evidence="9">Putative general transcription factor IIH subunit 1</fullName>
    </submittedName>
</protein>
<dbReference type="Pfam" id="PF08567">
    <property type="entry name" value="PH_TFIIH"/>
    <property type="match status" value="1"/>
</dbReference>
<dbReference type="PANTHER" id="PTHR12856">
    <property type="entry name" value="TRANSCRIPTION INITIATION FACTOR IIH-RELATED"/>
    <property type="match status" value="1"/>
</dbReference>
<comment type="caution">
    <text evidence="9">The sequence shown here is derived from an EMBL/GenBank/DDBJ whole genome shotgun (WGS) entry which is preliminary data.</text>
</comment>
<dbReference type="Pfam" id="PF03909">
    <property type="entry name" value="BSD"/>
    <property type="match status" value="1"/>
</dbReference>
<reference evidence="9 10" key="1">
    <citation type="journal article" date="2017" name="PLoS Biol.">
        <title>The sea cucumber genome provides insights into morphological evolution and visceral regeneration.</title>
        <authorList>
            <person name="Zhang X."/>
            <person name="Sun L."/>
            <person name="Yuan J."/>
            <person name="Sun Y."/>
            <person name="Gao Y."/>
            <person name="Zhang L."/>
            <person name="Li S."/>
            <person name="Dai H."/>
            <person name="Hamel J.F."/>
            <person name="Liu C."/>
            <person name="Yu Y."/>
            <person name="Liu S."/>
            <person name="Lin W."/>
            <person name="Guo K."/>
            <person name="Jin S."/>
            <person name="Xu P."/>
            <person name="Storey K.B."/>
            <person name="Huan P."/>
            <person name="Zhang T."/>
            <person name="Zhou Y."/>
            <person name="Zhang J."/>
            <person name="Lin C."/>
            <person name="Li X."/>
            <person name="Xing L."/>
            <person name="Huo D."/>
            <person name="Sun M."/>
            <person name="Wang L."/>
            <person name="Mercier A."/>
            <person name="Li F."/>
            <person name="Yang H."/>
            <person name="Xiang J."/>
        </authorList>
    </citation>
    <scope>NUCLEOTIDE SEQUENCE [LARGE SCALE GENOMIC DNA]</scope>
    <source>
        <strain evidence="9">Shaxun</strain>
        <tissue evidence="9">Muscle</tissue>
    </source>
</reference>
<accession>A0A2G8LCM3</accession>
<evidence type="ECO:0000256" key="1">
    <source>
        <dbReference type="ARBA" id="ARBA00004123"/>
    </source>
</evidence>
<dbReference type="STRING" id="307972.A0A2G8LCM3"/>
<sequence>MATSSEEVLLVLNEVRHLKRDGSLYLMTERLAWQDDGKDVFSVSHFYADIKQQKISPDGSSKIQLQILLHRGNSSKFQFVNHDGPPSQLKDRDAAKELLQQLLPRFRSRANKELEQKNKMLQNDPELFQLYKDLVVSGVMTADQFWDSRKNNNSNSKDAGDCPGQGTGVSAAFLSEIQPQADGCNGVKYNLTPDIIEAIFRIYPAVKKKHLENVPNNLSEKEFWTRFFQSQYFHRDRINTGSKDLFTESAKLDEKGMKEEAAKAALNPFLDIQALTDKSLDDGYGAKTDYVGSADQVNSSIVKHSTSIILDSTSSSATNALSKLIPNSSLADKDTTHTNHVNNHNGPSTSTSAPSSSKRARLQEAISYKDLKSHSTGMGVSLKLQRTEGYYHGPMPAQAGNMVSPEEILRAVHVVQRDMHEYRSNQSKLPSRQTAASVLSELSPGGALMGGSSQQPMHTLYGNDLQQEISRMYVALSELLRHFWSCFPVSNKTLEEKLLRMKDTLQQFQAKKLIPFKESLARQHLQPNLTDHLDDLLDTAFRKFASWHSKKTGRGLT</sequence>